<dbReference type="Proteomes" id="UP000008888">
    <property type="component" value="Chromosome"/>
</dbReference>
<dbReference type="InterPro" id="IPR028185">
    <property type="entry name" value="Imm70"/>
</dbReference>
<proteinExistence type="predicted"/>
<dbReference type="RefSeq" id="WP_013817807.1">
    <property type="nucleotide sequence ID" value="NC_015572.1"/>
</dbReference>
<dbReference type="EMBL" id="CP002738">
    <property type="protein sequence ID" value="AEF99542.1"/>
    <property type="molecule type" value="Genomic_DNA"/>
</dbReference>
<organism evidence="1 2">
    <name type="scientific">Methylomonas methanica (strain DSM 25384 / MC09)</name>
    <dbReference type="NCBI Taxonomy" id="857087"/>
    <lineage>
        <taxon>Bacteria</taxon>
        <taxon>Pseudomonadati</taxon>
        <taxon>Pseudomonadota</taxon>
        <taxon>Gammaproteobacteria</taxon>
        <taxon>Methylococcales</taxon>
        <taxon>Methylococcaceae</taxon>
        <taxon>Methylomonas</taxon>
    </lineage>
</organism>
<evidence type="ECO:0000313" key="1">
    <source>
        <dbReference type="EMBL" id="AEF99542.1"/>
    </source>
</evidence>
<name>F9ZVR4_METMM</name>
<protein>
    <submittedName>
        <fullName evidence="1">Uncharacterized protein</fullName>
    </submittedName>
</protein>
<dbReference type="AlphaFoldDB" id="F9ZVR4"/>
<sequence length="137" mass="15223">MGLYLCVFDGDEEVDGVEVGPYADFNELRNYIIHELELGQAGIKFPTFINHSDSDGEWSVADCVKLNAELSEIVLMMKTKPPVPFVSEWQSSIAKSTGLVPKTAYESFIDVDGELVLKRIGHLVDVALQYGLPILFQ</sequence>
<dbReference type="Pfam" id="PF15601">
    <property type="entry name" value="Imm70"/>
    <property type="match status" value="1"/>
</dbReference>
<gene>
    <name evidence="1" type="ordered locus">Metme_1108</name>
</gene>
<reference evidence="1 2" key="1">
    <citation type="journal article" date="2011" name="J. Bacteriol.">
        <title>Complete Genome Sequence of the Aerobic Marine Methanotroph Methylomonas methanica MC09.</title>
        <authorList>
            <person name="Boden R."/>
            <person name="Cunliffe M."/>
            <person name="Scanlan J."/>
            <person name="Moussard H."/>
            <person name="Kits K.D."/>
            <person name="Klotz M.G."/>
            <person name="Jetten M.S."/>
            <person name="Vuilleumier S."/>
            <person name="Han J."/>
            <person name="Peters L."/>
            <person name="Mikhailova N."/>
            <person name="Teshima H."/>
            <person name="Tapia R."/>
            <person name="Kyrpides N."/>
            <person name="Ivanova N."/>
            <person name="Pagani I."/>
            <person name="Cheng J.F."/>
            <person name="Goodwin L."/>
            <person name="Han C."/>
            <person name="Hauser L."/>
            <person name="Land M.L."/>
            <person name="Lapidus A."/>
            <person name="Lucas S."/>
            <person name="Pitluck S."/>
            <person name="Woyke T."/>
            <person name="Stein L."/>
            <person name="Murrell J.C."/>
        </authorList>
    </citation>
    <scope>NUCLEOTIDE SEQUENCE [LARGE SCALE GENOMIC DNA]</scope>
    <source>
        <strain evidence="1 2">MC09</strain>
    </source>
</reference>
<evidence type="ECO:0000313" key="2">
    <source>
        <dbReference type="Proteomes" id="UP000008888"/>
    </source>
</evidence>
<accession>F9ZVR4</accession>
<dbReference type="STRING" id="857087.Metme_1108"/>
<reference evidence="2" key="3">
    <citation type="submission" date="2011-05" db="EMBL/GenBank/DDBJ databases">
        <title>Complete sequence of Methylomonas methanica MC09.</title>
        <authorList>
            <consortium name="US DOE Joint Genome Institute"/>
            <person name="Lucas S."/>
            <person name="Han J."/>
            <person name="Lapidus A."/>
            <person name="Cheng J.-F."/>
            <person name="Goodwin L."/>
            <person name="Pitluck S."/>
            <person name="Peters L."/>
            <person name="Mikhailova N."/>
            <person name="Teshima H."/>
            <person name="Han C."/>
            <person name="Tapia R."/>
            <person name="Land M."/>
            <person name="Hauser L."/>
            <person name="Kyrpides N."/>
            <person name="Ivanova N."/>
            <person name="Pagani I."/>
            <person name="Stein L."/>
            <person name="Woyke T."/>
        </authorList>
    </citation>
    <scope>NUCLEOTIDE SEQUENCE [LARGE SCALE GENOMIC DNA]</scope>
    <source>
        <strain evidence="2">MC09</strain>
    </source>
</reference>
<keyword evidence="2" id="KW-1185">Reference proteome</keyword>
<dbReference type="HOGENOM" id="CLU_1862837_0_0_6"/>
<dbReference type="OrthoDB" id="2972986at2"/>
<dbReference type="KEGG" id="mmt:Metme_1108"/>
<reference key="2">
    <citation type="submission" date="2011-05" db="EMBL/GenBank/DDBJ databases">
        <title>Complete genome sequence of the aerobic marine methanotroph Methylomonas methanica MC09.</title>
        <authorList>
            <person name="Boden R."/>
            <person name="Cunliffe M."/>
            <person name="Scanlan J."/>
            <person name="Moussard H."/>
            <person name="Kits K.D."/>
            <person name="Klotz M."/>
            <person name="Jetten M."/>
            <person name="Vuilleumier S."/>
            <person name="Han J."/>
            <person name="Peters L."/>
            <person name="Mikhailova N."/>
            <person name="Teshima H."/>
            <person name="Tapia R."/>
            <person name="Kyrpides N."/>
            <person name="Ivanova N."/>
            <person name="Pagani I."/>
            <person name="Cheng J.-F."/>
            <person name="Goodwin L."/>
            <person name="Han C."/>
            <person name="Hauser L."/>
            <person name="Land M."/>
            <person name="Lapidus A."/>
            <person name="Lucas S."/>
            <person name="Pitluck S."/>
            <person name="Woyke T."/>
            <person name="Stein L.Y."/>
            <person name="Murrell C."/>
        </authorList>
    </citation>
    <scope>NUCLEOTIDE SEQUENCE</scope>
    <source>
        <strain>MC09</strain>
    </source>
</reference>